<dbReference type="RefSeq" id="WP_130185660.1">
    <property type="nucleotide sequence ID" value="NZ_CP035913.1"/>
</dbReference>
<keyword evidence="4 6" id="KW-1133">Transmembrane helix</keyword>
<dbReference type="KEGG" id="plue:EWM63_05680"/>
<dbReference type="OrthoDB" id="8707935at2"/>
<proteinExistence type="predicted"/>
<dbReference type="PANTHER" id="PTHR30250:SF26">
    <property type="entry name" value="PSMA PROTEIN"/>
    <property type="match status" value="1"/>
</dbReference>
<evidence type="ECO:0000256" key="3">
    <source>
        <dbReference type="ARBA" id="ARBA00022692"/>
    </source>
</evidence>
<sequence length="406" mass="44062">MMFGLNLAGAGVSVITIPIMLAIAGVQAYGHLILVQSLALTAFTICSFQYWQGMLVALPGHKIEAAVLKRSVWTSLRYELLGISIVVLGAIVLGAIGLPQTAEFDTLQLLLLALSAVFPVIGTHTAYFRLVNRYNVLMLAGFTANLLKLLCLVGVSHYAPTVTNMVLAFSIPEFVRCALLFYLIYRWNDGIEGTLDGGTIDRVKVRRAGRWSTLQAIADLPVNQVDRIIIGFTLPGASLGVFAILKRIYSLVNMATSPFYSTSIPEFAAKANAGDIKGAFELWRRTMKMLFSVTAVVALACIVSKGIWMPLVFPVLQPYNIEFIIVLVTAVAAGTFITTHSLYWALGHLRQTTIIAVGSNACYLLVLAAFTWLGGLTGSVLAFLVHVLLVAGLKIILLKRVKKTNI</sequence>
<dbReference type="GO" id="GO:0005886">
    <property type="term" value="C:plasma membrane"/>
    <property type="evidence" value="ECO:0007669"/>
    <property type="project" value="UniProtKB-SubCell"/>
</dbReference>
<evidence type="ECO:0000313" key="8">
    <source>
        <dbReference type="Proteomes" id="UP000290637"/>
    </source>
</evidence>
<dbReference type="EMBL" id="CP035913">
    <property type="protein sequence ID" value="QBE62525.1"/>
    <property type="molecule type" value="Genomic_DNA"/>
</dbReference>
<comment type="subcellular location">
    <subcellularLocation>
        <location evidence="1">Cell membrane</location>
        <topology evidence="1">Multi-pass membrane protein</topology>
    </subcellularLocation>
</comment>
<dbReference type="AlphaFoldDB" id="A0A4P6KV34"/>
<keyword evidence="2" id="KW-1003">Cell membrane</keyword>
<dbReference type="PANTHER" id="PTHR30250">
    <property type="entry name" value="PST FAMILY PREDICTED COLANIC ACID TRANSPORTER"/>
    <property type="match status" value="1"/>
</dbReference>
<feature type="transmembrane region" description="Helical" evidence="6">
    <location>
        <begin position="33"/>
        <end position="51"/>
    </location>
</feature>
<evidence type="ECO:0000256" key="5">
    <source>
        <dbReference type="ARBA" id="ARBA00023136"/>
    </source>
</evidence>
<keyword evidence="3 6" id="KW-0812">Transmembrane</keyword>
<gene>
    <name evidence="7" type="ORF">EWM63_05680</name>
</gene>
<evidence type="ECO:0000256" key="6">
    <source>
        <dbReference type="SAM" id="Phobius"/>
    </source>
</evidence>
<evidence type="ECO:0000256" key="1">
    <source>
        <dbReference type="ARBA" id="ARBA00004651"/>
    </source>
</evidence>
<evidence type="ECO:0008006" key="9">
    <source>
        <dbReference type="Google" id="ProtNLM"/>
    </source>
</evidence>
<feature type="transmembrane region" description="Helical" evidence="6">
    <location>
        <begin position="323"/>
        <end position="346"/>
    </location>
</feature>
<feature type="transmembrane region" description="Helical" evidence="6">
    <location>
        <begin position="136"/>
        <end position="159"/>
    </location>
</feature>
<evidence type="ECO:0000256" key="4">
    <source>
        <dbReference type="ARBA" id="ARBA00022989"/>
    </source>
</evidence>
<keyword evidence="8" id="KW-1185">Reference proteome</keyword>
<reference evidence="7 8" key="1">
    <citation type="submission" date="2019-02" db="EMBL/GenBank/DDBJ databases">
        <title>Draft Genome Sequences of Six Type Strains of the Genus Massilia.</title>
        <authorList>
            <person name="Miess H."/>
            <person name="Frediansyhah A."/>
            <person name="Gross H."/>
        </authorList>
    </citation>
    <scope>NUCLEOTIDE SEQUENCE [LARGE SCALE GENOMIC DNA]</scope>
    <source>
        <strain evidence="7 8">DSM 17473</strain>
    </source>
</reference>
<feature type="transmembrane region" description="Helical" evidence="6">
    <location>
        <begin position="80"/>
        <end position="98"/>
    </location>
</feature>
<feature type="transmembrane region" description="Helical" evidence="6">
    <location>
        <begin position="290"/>
        <end position="311"/>
    </location>
</feature>
<keyword evidence="5 6" id="KW-0472">Membrane</keyword>
<dbReference type="Proteomes" id="UP000290637">
    <property type="component" value="Chromosome"/>
</dbReference>
<feature type="transmembrane region" description="Helical" evidence="6">
    <location>
        <begin position="379"/>
        <end position="398"/>
    </location>
</feature>
<feature type="transmembrane region" description="Helical" evidence="6">
    <location>
        <begin position="228"/>
        <end position="245"/>
    </location>
</feature>
<dbReference type="InterPro" id="IPR050833">
    <property type="entry name" value="Poly_Biosynth_Transport"/>
</dbReference>
<feature type="transmembrane region" description="Helical" evidence="6">
    <location>
        <begin position="353"/>
        <end position="373"/>
    </location>
</feature>
<feature type="transmembrane region" description="Helical" evidence="6">
    <location>
        <begin position="110"/>
        <end position="130"/>
    </location>
</feature>
<feature type="transmembrane region" description="Helical" evidence="6">
    <location>
        <begin position="6"/>
        <end position="26"/>
    </location>
</feature>
<evidence type="ECO:0000313" key="7">
    <source>
        <dbReference type="EMBL" id="QBE62525.1"/>
    </source>
</evidence>
<accession>A0A4P6KV34</accession>
<evidence type="ECO:0000256" key="2">
    <source>
        <dbReference type="ARBA" id="ARBA00022475"/>
    </source>
</evidence>
<name>A0A4P6KV34_9BURK</name>
<protein>
    <recommendedName>
        <fullName evidence="9">Oligosaccharide flippase family protein</fullName>
    </recommendedName>
</protein>
<organism evidence="7 8">
    <name type="scientific">Pseudoduganella lutea</name>
    <dbReference type="NCBI Taxonomy" id="321985"/>
    <lineage>
        <taxon>Bacteria</taxon>
        <taxon>Pseudomonadati</taxon>
        <taxon>Pseudomonadota</taxon>
        <taxon>Betaproteobacteria</taxon>
        <taxon>Burkholderiales</taxon>
        <taxon>Oxalobacteraceae</taxon>
        <taxon>Telluria group</taxon>
        <taxon>Pseudoduganella</taxon>
    </lineage>
</organism>